<dbReference type="RefSeq" id="WP_109622264.1">
    <property type="nucleotide sequence ID" value="NZ_QGDO01000008.1"/>
</dbReference>
<keyword evidence="2" id="KW-0732">Signal</keyword>
<protein>
    <recommendedName>
        <fullName evidence="5">Lipoprotein</fullName>
    </recommendedName>
</protein>
<evidence type="ECO:0000313" key="4">
    <source>
        <dbReference type="Proteomes" id="UP000245535"/>
    </source>
</evidence>
<keyword evidence="4" id="KW-1185">Reference proteome</keyword>
<feature type="region of interest" description="Disordered" evidence="1">
    <location>
        <begin position="54"/>
        <end position="74"/>
    </location>
</feature>
<reference evidence="3 4" key="1">
    <citation type="submission" date="2018-03" db="EMBL/GenBank/DDBJ databases">
        <title>Genomic Encyclopedia of Archaeal and Bacterial Type Strains, Phase II (KMG-II): from individual species to whole genera.</title>
        <authorList>
            <person name="Goeker M."/>
        </authorList>
    </citation>
    <scope>NUCLEOTIDE SEQUENCE [LARGE SCALE GENOMIC DNA]</scope>
    <source>
        <strain evidence="3 4">DSM 28229</strain>
    </source>
</reference>
<feature type="chain" id="PRO_5016240294" description="Lipoprotein" evidence="2">
    <location>
        <begin position="23"/>
        <end position="74"/>
    </location>
</feature>
<name>A0A315Z5J1_SEDFL</name>
<dbReference type="AlphaFoldDB" id="A0A315Z5J1"/>
<gene>
    <name evidence="3" type="ORF">BC781_108157</name>
</gene>
<evidence type="ECO:0000256" key="2">
    <source>
        <dbReference type="SAM" id="SignalP"/>
    </source>
</evidence>
<feature type="signal peptide" evidence="2">
    <location>
        <begin position="1"/>
        <end position="22"/>
    </location>
</feature>
<comment type="caution">
    <text evidence="3">The sequence shown here is derived from an EMBL/GenBank/DDBJ whole genome shotgun (WGS) entry which is preliminary data.</text>
</comment>
<evidence type="ECO:0000256" key="1">
    <source>
        <dbReference type="SAM" id="MobiDB-lite"/>
    </source>
</evidence>
<dbReference type="Proteomes" id="UP000245535">
    <property type="component" value="Unassembled WGS sequence"/>
</dbReference>
<dbReference type="PROSITE" id="PS51257">
    <property type="entry name" value="PROKAR_LIPOPROTEIN"/>
    <property type="match status" value="1"/>
</dbReference>
<sequence>MKTVKKISIGLLLGLGFFTSCYQEGFEEEFEQMDETAYMASDSSYMINELELYNGNTTTNDDDTDPLKDKPKGN</sequence>
<feature type="compositionally biased region" description="Basic and acidic residues" evidence="1">
    <location>
        <begin position="65"/>
        <end position="74"/>
    </location>
</feature>
<dbReference type="EMBL" id="QGDO01000008">
    <property type="protein sequence ID" value="PWJ38022.1"/>
    <property type="molecule type" value="Genomic_DNA"/>
</dbReference>
<evidence type="ECO:0008006" key="5">
    <source>
        <dbReference type="Google" id="ProtNLM"/>
    </source>
</evidence>
<evidence type="ECO:0000313" key="3">
    <source>
        <dbReference type="EMBL" id="PWJ38022.1"/>
    </source>
</evidence>
<organism evidence="3 4">
    <name type="scientific">Sediminitomix flava</name>
    <dbReference type="NCBI Taxonomy" id="379075"/>
    <lineage>
        <taxon>Bacteria</taxon>
        <taxon>Pseudomonadati</taxon>
        <taxon>Bacteroidota</taxon>
        <taxon>Cytophagia</taxon>
        <taxon>Cytophagales</taxon>
        <taxon>Flammeovirgaceae</taxon>
        <taxon>Sediminitomix</taxon>
    </lineage>
</organism>
<accession>A0A315Z5J1</accession>
<proteinExistence type="predicted"/>